<dbReference type="EnsemblBacteria" id="AAM02125">
    <property type="protein sequence ID" value="AAM02125"/>
    <property type="gene ID" value="MK0912"/>
</dbReference>
<dbReference type="Proteomes" id="UP000001826">
    <property type="component" value="Chromosome"/>
</dbReference>
<reference evidence="1 2" key="1">
    <citation type="journal article" date="2002" name="Proc. Natl. Acad. Sci. U.S.A.">
        <title>The complete genome of hyperthermophile Methanopyrus kandleri AV19 and monophyly of archaeal methanogens.</title>
        <authorList>
            <person name="Slesarev A.I."/>
            <person name="Mezhevaya K.V."/>
            <person name="Makarova K.S."/>
            <person name="Polushin N.N."/>
            <person name="Shcherbinina O.V."/>
            <person name="Shakhova V.V."/>
            <person name="Belova G.I."/>
            <person name="Aravind L."/>
            <person name="Natale D.A."/>
            <person name="Rogozin I.B."/>
            <person name="Tatusov R.L."/>
            <person name="Wolf Y.I."/>
            <person name="Stetter K.O."/>
            <person name="Malykh A.G."/>
            <person name="Koonin E.V."/>
            <person name="Kozyavkin S.A."/>
        </authorList>
    </citation>
    <scope>NUCLEOTIDE SEQUENCE [LARGE SCALE GENOMIC DNA]</scope>
    <source>
        <strain evidence="2">AV19 / DSM 6324 / JCM 9639 / NBRC 100938</strain>
    </source>
</reference>
<sequence length="257" mass="28720">MSSDPRRPTKVPWVKAMVIGLIAVMSAKALFHEWVVATLHPTNKDRLVMKVERVPCRTGDDLRPGNVEVYAKVYGCTKYATLGYGSQDPRRILVPALPPRLMSLTVTVAGNVIRVFRTCFPAPFIIVTATKLPRISVNQYEIRIHSPCKILLQPTVTGLLKYFPPVFITDGKSTRNPTHLTCRNVAIIMPYALTVMGGLTPIDVVSVVSVSGERLVVNASSVYAPKGVTIKWEPICPLIWTTYADIVWRWPYWPYSL</sequence>
<dbReference type="KEGG" id="mka:MK0912"/>
<dbReference type="EMBL" id="AE009439">
    <property type="protein sequence ID" value="AAM02125.1"/>
    <property type="molecule type" value="Genomic_DNA"/>
</dbReference>
<gene>
    <name evidence="1" type="ordered locus">MK0912</name>
</gene>
<keyword evidence="2" id="KW-1185">Reference proteome</keyword>
<proteinExistence type="predicted"/>
<evidence type="ECO:0000313" key="2">
    <source>
        <dbReference type="Proteomes" id="UP000001826"/>
    </source>
</evidence>
<dbReference type="HOGENOM" id="CLU_1080145_0_0_2"/>
<dbReference type="AlphaFoldDB" id="Q8TWW9"/>
<dbReference type="PaxDb" id="190192-MK0912"/>
<dbReference type="InParanoid" id="Q8TWW9"/>
<name>Q8TWW9_METKA</name>
<organism evidence="1 2">
    <name type="scientific">Methanopyrus kandleri (strain AV19 / DSM 6324 / JCM 9639 / NBRC 100938)</name>
    <dbReference type="NCBI Taxonomy" id="190192"/>
    <lineage>
        <taxon>Archaea</taxon>
        <taxon>Methanobacteriati</taxon>
        <taxon>Methanobacteriota</taxon>
        <taxon>Methanomada group</taxon>
        <taxon>Methanopyri</taxon>
        <taxon>Methanopyrales</taxon>
        <taxon>Methanopyraceae</taxon>
        <taxon>Methanopyrus</taxon>
    </lineage>
</organism>
<evidence type="ECO:0000313" key="1">
    <source>
        <dbReference type="EMBL" id="AAM02125.1"/>
    </source>
</evidence>
<protein>
    <submittedName>
        <fullName evidence="1">Uncharacterized protein</fullName>
    </submittedName>
</protein>
<accession>Q8TWW9</accession>